<evidence type="ECO:0000313" key="4">
    <source>
        <dbReference type="Proteomes" id="UP001319080"/>
    </source>
</evidence>
<proteinExistence type="predicted"/>
<dbReference type="InterPro" id="IPR045659">
    <property type="entry name" value="LptD_2"/>
</dbReference>
<dbReference type="PANTHER" id="PTHR30189:SF1">
    <property type="entry name" value="LPS-ASSEMBLY PROTEIN LPTD"/>
    <property type="match status" value="1"/>
</dbReference>
<protein>
    <recommendedName>
        <fullName evidence="2">LPS-assembly protein LptD central domain-containing protein</fullName>
    </recommendedName>
</protein>
<dbReference type="EMBL" id="JAHESE010000003">
    <property type="protein sequence ID" value="MBT1707710.1"/>
    <property type="molecule type" value="Genomic_DNA"/>
</dbReference>
<feature type="domain" description="LPS-assembly protein LptD central" evidence="2">
    <location>
        <begin position="234"/>
        <end position="742"/>
    </location>
</feature>
<dbReference type="RefSeq" id="WP_254083301.1">
    <property type="nucleotide sequence ID" value="NZ_JAHESE010000003.1"/>
</dbReference>
<feature type="region of interest" description="Disordered" evidence="1">
    <location>
        <begin position="57"/>
        <end position="85"/>
    </location>
</feature>
<dbReference type="GO" id="GO:1990351">
    <property type="term" value="C:transporter complex"/>
    <property type="evidence" value="ECO:0007669"/>
    <property type="project" value="TreeGrafter"/>
</dbReference>
<comment type="caution">
    <text evidence="3">The sequence shown here is derived from an EMBL/GenBank/DDBJ whole genome shotgun (WGS) entry which is preliminary data.</text>
</comment>
<reference evidence="3 4" key="1">
    <citation type="submission" date="2021-05" db="EMBL/GenBank/DDBJ databases">
        <title>A Polyphasic approach of four new species of the genus Ohtaekwangia: Ohtaekwangia histidinii sp. nov., Ohtaekwangia cretensis sp. nov., Ohtaekwangia indiensis sp. nov., Ohtaekwangia reichenbachii sp. nov. from diverse environment.</title>
        <authorList>
            <person name="Octaviana S."/>
        </authorList>
    </citation>
    <scope>NUCLEOTIDE SEQUENCE [LARGE SCALE GENOMIC DNA]</scope>
    <source>
        <strain evidence="3 4">PWU5</strain>
    </source>
</reference>
<keyword evidence="4" id="KW-1185">Reference proteome</keyword>
<organism evidence="3 4">
    <name type="scientific">Dawidia cretensis</name>
    <dbReference type="NCBI Taxonomy" id="2782350"/>
    <lineage>
        <taxon>Bacteria</taxon>
        <taxon>Pseudomonadati</taxon>
        <taxon>Bacteroidota</taxon>
        <taxon>Cytophagia</taxon>
        <taxon>Cytophagales</taxon>
        <taxon>Chryseotaleaceae</taxon>
        <taxon>Dawidia</taxon>
    </lineage>
</organism>
<evidence type="ECO:0000313" key="3">
    <source>
        <dbReference type="EMBL" id="MBT1707710.1"/>
    </source>
</evidence>
<evidence type="ECO:0000256" key="1">
    <source>
        <dbReference type="SAM" id="MobiDB-lite"/>
    </source>
</evidence>
<name>A0AAP2DUJ5_9BACT</name>
<evidence type="ECO:0000259" key="2">
    <source>
        <dbReference type="Pfam" id="PF19838"/>
    </source>
</evidence>
<accession>A0AAP2DUJ5</accession>
<dbReference type="GO" id="GO:0009279">
    <property type="term" value="C:cell outer membrane"/>
    <property type="evidence" value="ECO:0007669"/>
    <property type="project" value="TreeGrafter"/>
</dbReference>
<dbReference type="AlphaFoldDB" id="A0AAP2DUJ5"/>
<dbReference type="PANTHER" id="PTHR30189">
    <property type="entry name" value="LPS-ASSEMBLY PROTEIN"/>
    <property type="match status" value="1"/>
</dbReference>
<gene>
    <name evidence="3" type="ORF">KK062_05735</name>
</gene>
<sequence>MNFSLKAKNLTFNPVFVRHFSILLFLLISTVAAAQVEPRIKTPQEVISIPNDSIPTSADSIPPLGTTAKDTLKSDTVKTPPPKGDIETTINYSAKDSIRATLDNQMVWLYGDAKIKYGEIELEAEEIIIDYANNTLTAHGRRDSLGHRVGYPIFKNGAELYETKDIVYNFKTRRARISEVVTTQGEGYVSSRAAFKNEKNEVLSLHNSYTTCNLEHPHFRIISSKAKAIPHDKIVSGPFYFEFNEIPLPLGFLFGMFPSPRKSSSGIIFPSYGEERRRGFNLRNGGYFFDISEYVKLALTGDIYSKGGHAVYANSSYLKRYAYSGTVNFAYSRNSDTDDKIETNNYTEDFRLTWSHSPQSKGNGRFSASVNAATSTFNRNNFLSYGSPNAQYTAALSNISTKLSSNVSYSHRFAGTPFTMALNASHNQDIVTKNVDLALPTLTANMTNIYPFQKKSGEIGVLDNFSISYSLTAQNRVTNNLGRRTINATQDSIAPFTAANFSRFFTNGRKGIRQSVPISYSFKAFKYFTMSPSISIESKSYWEKLNYAFNSRGQMYVKDTTNGFNTIVNYSVSTSLTTRMYGTYFFKKGKVKAIRHVVNPSVSFGYTPDFTTNSDYFFKAGAVKELKRSFDEIKGDSVYTPVYYDNKPFYYRSRHEGSVYGGSTTGRSGSIGFSLGNNVEMKVQGEQDSVARKVMLLNNLSFNTSYNLMADSFKLAPIGIAANTNILDNMFNLNASATLDPYVYRDSLFNAETGRTVEYRSKQYAWKDGKAGRITSATVAISTNLNPKARDKNNSTRDKIAKSDLPQQEKDFLIENPDAYVDFDIPWSLNLSYNAAYSHPVNAAARITQTVTANGDFSLSKQWKFTYSTGYHFEDGEFSITQLGINRDLHCWTMSVNWTPFGQFQQFYFVINVKSSLLQDLKLERRKPFFDNL</sequence>
<dbReference type="InterPro" id="IPR050218">
    <property type="entry name" value="LptD"/>
</dbReference>
<dbReference type="Proteomes" id="UP001319080">
    <property type="component" value="Unassembled WGS sequence"/>
</dbReference>
<dbReference type="Pfam" id="PF19838">
    <property type="entry name" value="LptD_2"/>
    <property type="match status" value="1"/>
</dbReference>